<keyword evidence="3 5" id="KW-1133">Transmembrane helix</keyword>
<proteinExistence type="predicted"/>
<feature type="transmembrane region" description="Helical" evidence="5">
    <location>
        <begin position="21"/>
        <end position="42"/>
    </location>
</feature>
<dbReference type="RefSeq" id="WP_279297773.1">
    <property type="nucleotide sequence ID" value="NZ_JAOTIF010000011.1"/>
</dbReference>
<evidence type="ECO:0000256" key="3">
    <source>
        <dbReference type="ARBA" id="ARBA00022989"/>
    </source>
</evidence>
<comment type="caution">
    <text evidence="6">The sequence shown here is derived from an EMBL/GenBank/DDBJ whole genome shotgun (WGS) entry which is preliminary data.</text>
</comment>
<keyword evidence="4 5" id="KW-0472">Membrane</keyword>
<evidence type="ECO:0000256" key="5">
    <source>
        <dbReference type="SAM" id="Phobius"/>
    </source>
</evidence>
<gene>
    <name evidence="6" type="ORF">OCK74_14530</name>
</gene>
<comment type="subcellular location">
    <subcellularLocation>
        <location evidence="1">Membrane</location>
        <topology evidence="1">Multi-pass membrane protein</topology>
    </subcellularLocation>
</comment>
<evidence type="ECO:0000256" key="4">
    <source>
        <dbReference type="ARBA" id="ARBA00023136"/>
    </source>
</evidence>
<keyword evidence="2 5" id="KW-0812">Transmembrane</keyword>
<dbReference type="Pfam" id="PF07681">
    <property type="entry name" value="DoxX"/>
    <property type="match status" value="1"/>
</dbReference>
<feature type="transmembrane region" description="Helical" evidence="5">
    <location>
        <begin position="117"/>
        <end position="140"/>
    </location>
</feature>
<feature type="transmembrane region" description="Helical" evidence="5">
    <location>
        <begin position="88"/>
        <end position="105"/>
    </location>
</feature>
<evidence type="ECO:0000313" key="7">
    <source>
        <dbReference type="Proteomes" id="UP001155483"/>
    </source>
</evidence>
<dbReference type="EMBL" id="JAOTIF010000011">
    <property type="protein sequence ID" value="MCU7550335.1"/>
    <property type="molecule type" value="Genomic_DNA"/>
</dbReference>
<dbReference type="GO" id="GO:0016020">
    <property type="term" value="C:membrane"/>
    <property type="evidence" value="ECO:0007669"/>
    <property type="project" value="UniProtKB-SubCell"/>
</dbReference>
<feature type="transmembrane region" description="Helical" evidence="5">
    <location>
        <begin position="62"/>
        <end position="81"/>
    </location>
</feature>
<protein>
    <submittedName>
        <fullName evidence="6">DoxX family protein</fullName>
    </submittedName>
</protein>
<evidence type="ECO:0000313" key="6">
    <source>
        <dbReference type="EMBL" id="MCU7550335.1"/>
    </source>
</evidence>
<evidence type="ECO:0000256" key="1">
    <source>
        <dbReference type="ARBA" id="ARBA00004141"/>
    </source>
</evidence>
<keyword evidence="7" id="KW-1185">Reference proteome</keyword>
<name>A0A9X2XWH1_9BACT</name>
<evidence type="ECO:0000256" key="2">
    <source>
        <dbReference type="ARBA" id="ARBA00022692"/>
    </source>
</evidence>
<organism evidence="6 7">
    <name type="scientific">Paraflavisolibacter caeni</name>
    <dbReference type="NCBI Taxonomy" id="2982496"/>
    <lineage>
        <taxon>Bacteria</taxon>
        <taxon>Pseudomonadati</taxon>
        <taxon>Bacteroidota</taxon>
        <taxon>Chitinophagia</taxon>
        <taxon>Chitinophagales</taxon>
        <taxon>Chitinophagaceae</taxon>
        <taxon>Paraflavisolibacter</taxon>
    </lineage>
</organism>
<accession>A0A9X2XWH1</accession>
<reference evidence="6" key="1">
    <citation type="submission" date="2022-09" db="EMBL/GenBank/DDBJ databases">
        <authorList>
            <person name="Yuan C."/>
            <person name="Ke Z."/>
        </authorList>
    </citation>
    <scope>NUCLEOTIDE SEQUENCE</scope>
    <source>
        <strain evidence="6">LB-8</strain>
    </source>
</reference>
<dbReference type="Proteomes" id="UP001155483">
    <property type="component" value="Unassembled WGS sequence"/>
</dbReference>
<dbReference type="InterPro" id="IPR032808">
    <property type="entry name" value="DoxX"/>
</dbReference>
<dbReference type="AlphaFoldDB" id="A0A9X2XWH1"/>
<reference evidence="6" key="2">
    <citation type="submission" date="2023-04" db="EMBL/GenBank/DDBJ databases">
        <title>Paracnuella aquatica gen. nov., sp. nov., a member of the family Chitinophagaceae isolated from a hot spring.</title>
        <authorList>
            <person name="Wang C."/>
        </authorList>
    </citation>
    <scope>NUCLEOTIDE SEQUENCE</scope>
    <source>
        <strain evidence="6">LB-8</strain>
    </source>
</reference>
<sequence>MNLLQRIQSVEHWGDAHHSKWLDILRIALGVFLCYKGVDFLYHMSEFMNLMTANVPFSDLMLLILGHYIVFAHIIGGFLMVLGVLTRFACLIQIPILLGAIIFINSSGELIRPYSELFISILVLLLLIFFLIIGNGPWSVTLNEDQETRR</sequence>